<dbReference type="OrthoDB" id="5343741at2"/>
<keyword evidence="2" id="KW-1185">Reference proteome</keyword>
<organism evidence="1 2">
    <name type="scientific">Malaciobacter pacificus</name>
    <dbReference type="NCBI Taxonomy" id="1080223"/>
    <lineage>
        <taxon>Bacteria</taxon>
        <taxon>Pseudomonadati</taxon>
        <taxon>Campylobacterota</taxon>
        <taxon>Epsilonproteobacteria</taxon>
        <taxon>Campylobacterales</taxon>
        <taxon>Arcobacteraceae</taxon>
        <taxon>Malaciobacter</taxon>
    </lineage>
</organism>
<proteinExistence type="predicted"/>
<dbReference type="EMBL" id="CP035928">
    <property type="protein sequence ID" value="QEP33285.1"/>
    <property type="molecule type" value="Genomic_DNA"/>
</dbReference>
<evidence type="ECO:0000313" key="1">
    <source>
        <dbReference type="EMBL" id="QEP33285.1"/>
    </source>
</evidence>
<dbReference type="Proteomes" id="UP000322726">
    <property type="component" value="Chromosome"/>
</dbReference>
<accession>A0A5C2H724</accession>
<reference evidence="1" key="2">
    <citation type="submission" date="2019-09" db="EMBL/GenBank/DDBJ databases">
        <title>Taxonomic note: a critical rebuttal of the proposed division of the genus Arcobacter into six genera, emended descriptions of Arcobacter anaerophilus and the genus Arcobacter, and an assessment of genus-level boundaries for Epsilonproteobacteria using in silico genomic comparator tools.</title>
        <authorList>
            <person name="On S.L.W."/>
            <person name="Miller W.G."/>
            <person name="Biggs P."/>
            <person name="Cornelius A."/>
            <person name="Vandamme P."/>
        </authorList>
    </citation>
    <scope>NUCLEOTIDE SEQUENCE [LARGE SCALE GENOMIC DNA]</scope>
    <source>
        <strain evidence="1">LMG 26638</strain>
    </source>
</reference>
<sequence length="245" mass="28329">MIKFILFIFSFSIISFADENQMLKQQNVLLVQKLIESEEKIAKNFERYILEKYKIPTMSNLLEDEYLGSSFSLSNKFGFDLSFKSSSNLQLYYAITNENDPNDYKNLLYKRDLYREYTSVYLEEISADEINYNNSFTEILLKSDEAKTLHSILKAGYTIEESCPSPSGTLVDKYCSLNDSAIRWYNSSSFWIEYSKKDFDRGNVTVSTSSLLSDSRITSLPIGTYIYINNGAQYVKLKDSILKVD</sequence>
<reference evidence="1" key="1">
    <citation type="submission" date="2019-09" db="EMBL/GenBank/DDBJ databases">
        <title>Complete genome sequencing of four Arcobacter species reveals a diverse suite of mobile elements.</title>
        <authorList>
            <person name="Miller W.G."/>
            <person name="Yee E."/>
            <person name="Bono J.L."/>
        </authorList>
    </citation>
    <scope>NUCLEOTIDE SEQUENCE [LARGE SCALE GENOMIC DNA]</scope>
    <source>
        <strain evidence="1">LMG 26638</strain>
    </source>
</reference>
<gene>
    <name evidence="1" type="ORF">APAC_0115</name>
</gene>
<name>A0A5C2H724_9BACT</name>
<evidence type="ECO:0000313" key="2">
    <source>
        <dbReference type="Proteomes" id="UP000322726"/>
    </source>
</evidence>
<protein>
    <submittedName>
        <fullName evidence="1">Uncharacterized protein</fullName>
    </submittedName>
</protein>
<dbReference type="AlphaFoldDB" id="A0A5C2H724"/>
<dbReference type="RefSeq" id="WP_130232260.1">
    <property type="nucleotide sequence ID" value="NZ_BMEF01000001.1"/>
</dbReference>
<dbReference type="KEGG" id="apai:APAC_0115"/>